<evidence type="ECO:0000256" key="3">
    <source>
        <dbReference type="ARBA" id="ARBA00022448"/>
    </source>
</evidence>
<sequence length="928" mass="106532">MNKGSLDASQAVQLIMQMNTQSSDEEVLKEVQELINQMKNDPQNYHLSLQLMSTSSDLKVCWFAVNILEHLITMYWVPHSLDPDPTASVFTEEIKQQIRSFLLSYITGPITQLDESNSNLVLKLISLSMKVDFQHEGIFWIQNFGENITNYNYIFYFLRIFQYFAEDLHAFDHVVSSKTSAETKTAFYNIIPDICESTVQILTDSNATQEIIIQVFLMIDSFMSCTNPAFYAQIPGIISIYINFSSSEQPLAVACAAHKCLNTLFGRVNLITLFEVEDRQQILGATLSFFENELSTTDLSQSDHEFVSTLLVAFQPLAGKYLFRSDMFEDDAVNEFLFNFEDLTWSCFGTDNFHPMIEFWIDFSHGTVGRTSVFVDPFIRLVKHIVEMMIDDEQYQYITDEDSKNINELINDLFNLFPNEIYQIFQRATSTAINNRLGSAEFLLSCFIHMIDILSDDDPHVAMISDSFIRYMNELMTHRMDENIQKTFELFILTKTIIENYVRKFSRMDRFFLEKVLHLLRVAIATSQEFINSMLELLLETLKIIRPLKSAELVLQQLISRHEDFLNLSPENYLLYMCCLITVSASPPTDAQNTPLVQDPNAISEMFAVTFSSLLDPLKCPIALKIMKHSLNCIILTERTSKDLVYAAFAPNIDLILTIYEKGCPENIMQPLFDYLYVFITAFNAQIGDSIGEIIARLFAPLEGSLSNMMNGTIEQIAATSFLQLLFRIAQFRTSITAAQTENIVNLIDRFGLEFLGSNCELLLPTINIISALIEDRWAVISPENGNRLLRFLFFEGLNNHYPDAVKSAIKTITTAQTMMRILDTIEDGFIYNAFTELCTEMCTNRHTTLRDCILEFMSMLYEQVPDFIEKIIFPYIRSLNVLESDQEVLAQHFQMLENSGDFSREFSAFCTDVAYLTMGTQDYPENH</sequence>
<dbReference type="RefSeq" id="XP_001581008.1">
    <property type="nucleotide sequence ID" value="XM_001580958.1"/>
</dbReference>
<evidence type="ECO:0000256" key="2">
    <source>
        <dbReference type="ARBA" id="ARBA00007991"/>
    </source>
</evidence>
<dbReference type="Proteomes" id="UP000001542">
    <property type="component" value="Unassembled WGS sequence"/>
</dbReference>
<protein>
    <submittedName>
        <fullName evidence="6">Importin-beta N-terminal domain containing protein</fullName>
    </submittedName>
</protein>
<dbReference type="Gene3D" id="1.25.10.10">
    <property type="entry name" value="Leucine-rich Repeat Variant"/>
    <property type="match status" value="1"/>
</dbReference>
<keyword evidence="7" id="KW-1185">Reference proteome</keyword>
<feature type="domain" description="Importin N-terminal" evidence="5">
    <location>
        <begin position="31"/>
        <end position="108"/>
    </location>
</feature>
<dbReference type="InterPro" id="IPR001494">
    <property type="entry name" value="Importin-beta_N"/>
</dbReference>
<comment type="similarity">
    <text evidence="2">Belongs to the importin beta family.</text>
</comment>
<evidence type="ECO:0000256" key="4">
    <source>
        <dbReference type="ARBA" id="ARBA00023242"/>
    </source>
</evidence>
<dbReference type="PROSITE" id="PS50166">
    <property type="entry name" value="IMPORTIN_B_NT"/>
    <property type="match status" value="1"/>
</dbReference>
<dbReference type="InterPro" id="IPR051345">
    <property type="entry name" value="Importin_beta-like_NTR"/>
</dbReference>
<dbReference type="SMART" id="SM00913">
    <property type="entry name" value="IBN_N"/>
    <property type="match status" value="1"/>
</dbReference>
<dbReference type="GO" id="GO:0005634">
    <property type="term" value="C:nucleus"/>
    <property type="evidence" value="ECO:0007669"/>
    <property type="project" value="UniProtKB-SubCell"/>
</dbReference>
<evidence type="ECO:0000259" key="5">
    <source>
        <dbReference type="PROSITE" id="PS50166"/>
    </source>
</evidence>
<dbReference type="VEuPathDB" id="TrichDB:TVAGG3_0272500"/>
<dbReference type="EMBL" id="DS113202">
    <property type="protein sequence ID" value="EAY20022.1"/>
    <property type="molecule type" value="Genomic_DNA"/>
</dbReference>
<comment type="subcellular location">
    <subcellularLocation>
        <location evidence="1">Nucleus</location>
    </subcellularLocation>
</comment>
<dbReference type="STRING" id="5722.A2DI33"/>
<evidence type="ECO:0000313" key="7">
    <source>
        <dbReference type="Proteomes" id="UP000001542"/>
    </source>
</evidence>
<dbReference type="GO" id="GO:0031267">
    <property type="term" value="F:small GTPase binding"/>
    <property type="evidence" value="ECO:0007669"/>
    <property type="project" value="InterPro"/>
</dbReference>
<dbReference type="AlphaFoldDB" id="A2DI33"/>
<keyword evidence="4" id="KW-0539">Nucleus</keyword>
<dbReference type="PANTHER" id="PTHR12363">
    <property type="entry name" value="TRANSPORTIN 3 AND IMPORTIN 13"/>
    <property type="match status" value="1"/>
</dbReference>
<reference evidence="6" key="2">
    <citation type="journal article" date="2007" name="Science">
        <title>Draft genome sequence of the sexually transmitted pathogen Trichomonas vaginalis.</title>
        <authorList>
            <person name="Carlton J.M."/>
            <person name="Hirt R.P."/>
            <person name="Silva J.C."/>
            <person name="Delcher A.L."/>
            <person name="Schatz M."/>
            <person name="Zhao Q."/>
            <person name="Wortman J.R."/>
            <person name="Bidwell S.L."/>
            <person name="Alsmark U.C.M."/>
            <person name="Besteiro S."/>
            <person name="Sicheritz-Ponten T."/>
            <person name="Noel C.J."/>
            <person name="Dacks J.B."/>
            <person name="Foster P.G."/>
            <person name="Simillion C."/>
            <person name="Van de Peer Y."/>
            <person name="Miranda-Saavedra D."/>
            <person name="Barton G.J."/>
            <person name="Westrop G.D."/>
            <person name="Mueller S."/>
            <person name="Dessi D."/>
            <person name="Fiori P.L."/>
            <person name="Ren Q."/>
            <person name="Paulsen I."/>
            <person name="Zhang H."/>
            <person name="Bastida-Corcuera F.D."/>
            <person name="Simoes-Barbosa A."/>
            <person name="Brown M.T."/>
            <person name="Hayes R.D."/>
            <person name="Mukherjee M."/>
            <person name="Okumura C.Y."/>
            <person name="Schneider R."/>
            <person name="Smith A.J."/>
            <person name="Vanacova S."/>
            <person name="Villalvazo M."/>
            <person name="Haas B.J."/>
            <person name="Pertea M."/>
            <person name="Feldblyum T.V."/>
            <person name="Utterback T.R."/>
            <person name="Shu C.L."/>
            <person name="Osoegawa K."/>
            <person name="de Jong P.J."/>
            <person name="Hrdy I."/>
            <person name="Horvathova L."/>
            <person name="Zubacova Z."/>
            <person name="Dolezal P."/>
            <person name="Malik S.B."/>
            <person name="Logsdon J.M. Jr."/>
            <person name="Henze K."/>
            <person name="Gupta A."/>
            <person name="Wang C.C."/>
            <person name="Dunne R.L."/>
            <person name="Upcroft J.A."/>
            <person name="Upcroft P."/>
            <person name="White O."/>
            <person name="Salzberg S.L."/>
            <person name="Tang P."/>
            <person name="Chiu C.-H."/>
            <person name="Lee Y.-S."/>
            <person name="Embley T.M."/>
            <person name="Coombs G.H."/>
            <person name="Mottram J.C."/>
            <person name="Tachezy J."/>
            <person name="Fraser-Liggett C.M."/>
            <person name="Johnson P.J."/>
        </authorList>
    </citation>
    <scope>NUCLEOTIDE SEQUENCE [LARGE SCALE GENOMIC DNA]</scope>
    <source>
        <strain evidence="6">G3</strain>
    </source>
</reference>
<reference evidence="6" key="1">
    <citation type="submission" date="2006-10" db="EMBL/GenBank/DDBJ databases">
        <authorList>
            <person name="Amadeo P."/>
            <person name="Zhao Q."/>
            <person name="Wortman J."/>
            <person name="Fraser-Liggett C."/>
            <person name="Carlton J."/>
        </authorList>
    </citation>
    <scope>NUCLEOTIDE SEQUENCE</scope>
    <source>
        <strain evidence="6">G3</strain>
    </source>
</reference>
<evidence type="ECO:0000256" key="1">
    <source>
        <dbReference type="ARBA" id="ARBA00004123"/>
    </source>
</evidence>
<dbReference type="PANTHER" id="PTHR12363:SF33">
    <property type="entry name" value="IMPORTIN-13"/>
    <property type="match status" value="1"/>
</dbReference>
<dbReference type="GO" id="GO:0006606">
    <property type="term" value="P:protein import into nucleus"/>
    <property type="evidence" value="ECO:0000318"/>
    <property type="project" value="GO_Central"/>
</dbReference>
<dbReference type="KEGG" id="tva:5465552"/>
<dbReference type="InterPro" id="IPR011989">
    <property type="entry name" value="ARM-like"/>
</dbReference>
<gene>
    <name evidence="6" type="ORF">TVAG_402780</name>
</gene>
<keyword evidence="3" id="KW-0813">Transport</keyword>
<accession>A2DI33</accession>
<dbReference type="Pfam" id="PF03810">
    <property type="entry name" value="IBN_N"/>
    <property type="match status" value="1"/>
</dbReference>
<evidence type="ECO:0000313" key="6">
    <source>
        <dbReference type="EMBL" id="EAY20022.1"/>
    </source>
</evidence>
<dbReference type="OrthoDB" id="10261013at2759"/>
<dbReference type="VEuPathDB" id="TrichDB:TVAG_402780"/>
<dbReference type="SUPFAM" id="SSF48371">
    <property type="entry name" value="ARM repeat"/>
    <property type="match status" value="1"/>
</dbReference>
<proteinExistence type="inferred from homology"/>
<name>A2DI33_TRIV3</name>
<dbReference type="InParanoid" id="A2DI33"/>
<dbReference type="GO" id="GO:0005737">
    <property type="term" value="C:cytoplasm"/>
    <property type="evidence" value="ECO:0000318"/>
    <property type="project" value="GO_Central"/>
</dbReference>
<organism evidence="6 7">
    <name type="scientific">Trichomonas vaginalis (strain ATCC PRA-98 / G3)</name>
    <dbReference type="NCBI Taxonomy" id="412133"/>
    <lineage>
        <taxon>Eukaryota</taxon>
        <taxon>Metamonada</taxon>
        <taxon>Parabasalia</taxon>
        <taxon>Trichomonadida</taxon>
        <taxon>Trichomonadidae</taxon>
        <taxon>Trichomonas</taxon>
    </lineage>
</organism>
<dbReference type="InterPro" id="IPR016024">
    <property type="entry name" value="ARM-type_fold"/>
</dbReference>